<gene>
    <name evidence="17" type="ORF">DI536_29670</name>
</gene>
<protein>
    <recommendedName>
        <fullName evidence="7">branched-chain-amino-acid transaminase</fullName>
        <ecNumber evidence="7">2.6.1.42</ecNumber>
    </recommendedName>
</protein>
<organism evidence="17 18">
    <name type="scientific">Archangium gephyra</name>
    <dbReference type="NCBI Taxonomy" id="48"/>
    <lineage>
        <taxon>Bacteria</taxon>
        <taxon>Pseudomonadati</taxon>
        <taxon>Myxococcota</taxon>
        <taxon>Myxococcia</taxon>
        <taxon>Myxococcales</taxon>
        <taxon>Cystobacterineae</taxon>
        <taxon>Archangiaceae</taxon>
        <taxon>Archangium</taxon>
    </lineage>
</organism>
<dbReference type="InterPro" id="IPR005786">
    <property type="entry name" value="B_amino_transII"/>
</dbReference>
<dbReference type="InterPro" id="IPR043132">
    <property type="entry name" value="BCAT-like_C"/>
</dbReference>
<dbReference type="InterPro" id="IPR043131">
    <property type="entry name" value="BCAT-like_N"/>
</dbReference>
<comment type="caution">
    <text evidence="17">The sequence shown here is derived from an EMBL/GenBank/DDBJ whole genome shotgun (WGS) entry which is preliminary data.</text>
</comment>
<comment type="function">
    <text evidence="2">Acts on leucine, isoleucine and valine.</text>
</comment>
<keyword evidence="12" id="KW-0100">Branched-chain amino acid biosynthesis</keyword>
<keyword evidence="11" id="KW-0663">Pyridoxal phosphate</keyword>
<evidence type="ECO:0000256" key="14">
    <source>
        <dbReference type="ARBA" id="ARBA00048798"/>
    </source>
</evidence>
<evidence type="ECO:0000256" key="7">
    <source>
        <dbReference type="ARBA" id="ARBA00013053"/>
    </source>
</evidence>
<evidence type="ECO:0000256" key="5">
    <source>
        <dbReference type="ARBA" id="ARBA00005072"/>
    </source>
</evidence>
<comment type="cofactor">
    <cofactor evidence="1">
        <name>pyridoxal 5'-phosphate</name>
        <dbReference type="ChEBI" id="CHEBI:597326"/>
    </cofactor>
</comment>
<evidence type="ECO:0000256" key="11">
    <source>
        <dbReference type="ARBA" id="ARBA00022898"/>
    </source>
</evidence>
<dbReference type="Gene3D" id="3.30.470.10">
    <property type="match status" value="1"/>
</dbReference>
<evidence type="ECO:0000256" key="9">
    <source>
        <dbReference type="ARBA" id="ARBA00022605"/>
    </source>
</evidence>
<comment type="pathway">
    <text evidence="3">Amino-acid biosynthesis; L-isoleucine biosynthesis; L-isoleucine from 2-oxobutanoate: step 4/4.</text>
</comment>
<comment type="pathway">
    <text evidence="4">Amino-acid biosynthesis; L-valine biosynthesis; L-valine from pyruvate: step 4/4.</text>
</comment>
<evidence type="ECO:0000256" key="3">
    <source>
        <dbReference type="ARBA" id="ARBA00004824"/>
    </source>
</evidence>
<dbReference type="GO" id="GO:0009097">
    <property type="term" value="P:isoleucine biosynthetic process"/>
    <property type="evidence" value="ECO:0007669"/>
    <property type="project" value="UniProtKB-UniPathway"/>
</dbReference>
<dbReference type="InterPro" id="IPR033939">
    <property type="entry name" value="BCAT_family"/>
</dbReference>
<evidence type="ECO:0000256" key="8">
    <source>
        <dbReference type="ARBA" id="ARBA00022576"/>
    </source>
</evidence>
<accession>A0A2W5T3L3</accession>
<proteinExistence type="inferred from homology"/>
<evidence type="ECO:0000313" key="17">
    <source>
        <dbReference type="EMBL" id="PZR06686.1"/>
    </source>
</evidence>
<dbReference type="NCBIfam" id="NF009897">
    <property type="entry name" value="PRK13357.1"/>
    <property type="match status" value="1"/>
</dbReference>
<evidence type="ECO:0000313" key="18">
    <source>
        <dbReference type="Proteomes" id="UP000249061"/>
    </source>
</evidence>
<dbReference type="Gene3D" id="3.20.10.10">
    <property type="entry name" value="D-amino Acid Aminotransferase, subunit A, domain 2"/>
    <property type="match status" value="1"/>
</dbReference>
<dbReference type="InterPro" id="IPR001544">
    <property type="entry name" value="Aminotrans_IV"/>
</dbReference>
<dbReference type="SUPFAM" id="SSF56752">
    <property type="entry name" value="D-aminoacid aminotransferase-like PLP-dependent enzymes"/>
    <property type="match status" value="1"/>
</dbReference>
<dbReference type="GO" id="GO:0004084">
    <property type="term" value="F:branched-chain-amino-acid transaminase activity"/>
    <property type="evidence" value="ECO:0007669"/>
    <property type="project" value="UniProtKB-EC"/>
</dbReference>
<comment type="catalytic activity">
    <reaction evidence="13">
        <text>L-valine + 2-oxoglutarate = 3-methyl-2-oxobutanoate + L-glutamate</text>
        <dbReference type="Rhea" id="RHEA:24813"/>
        <dbReference type="ChEBI" id="CHEBI:11851"/>
        <dbReference type="ChEBI" id="CHEBI:16810"/>
        <dbReference type="ChEBI" id="CHEBI:29985"/>
        <dbReference type="ChEBI" id="CHEBI:57762"/>
        <dbReference type="EC" id="2.6.1.42"/>
    </reaction>
</comment>
<dbReference type="PANTHER" id="PTHR11825:SF44">
    <property type="entry name" value="BRANCHED-CHAIN-AMINO-ACID AMINOTRANSFERASE"/>
    <property type="match status" value="1"/>
</dbReference>
<comment type="catalytic activity">
    <reaction evidence="15">
        <text>L-leucine + 2-oxoglutarate = 4-methyl-2-oxopentanoate + L-glutamate</text>
        <dbReference type="Rhea" id="RHEA:18321"/>
        <dbReference type="ChEBI" id="CHEBI:16810"/>
        <dbReference type="ChEBI" id="CHEBI:17865"/>
        <dbReference type="ChEBI" id="CHEBI:29985"/>
        <dbReference type="ChEBI" id="CHEBI:57427"/>
        <dbReference type="EC" id="2.6.1.42"/>
    </reaction>
</comment>
<feature type="modified residue" description="N6-(pyridoxal phosphate)lysine" evidence="16">
    <location>
        <position position="195"/>
    </location>
</feature>
<dbReference type="Pfam" id="PF01063">
    <property type="entry name" value="Aminotran_4"/>
    <property type="match status" value="1"/>
</dbReference>
<dbReference type="GO" id="GO:0009099">
    <property type="term" value="P:L-valine biosynthetic process"/>
    <property type="evidence" value="ECO:0007669"/>
    <property type="project" value="UniProtKB-UniPathway"/>
</dbReference>
<dbReference type="PANTHER" id="PTHR11825">
    <property type="entry name" value="SUBGROUP IIII AMINOTRANSFERASE"/>
    <property type="match status" value="1"/>
</dbReference>
<dbReference type="CDD" id="cd01557">
    <property type="entry name" value="BCAT_beta_family"/>
    <property type="match status" value="1"/>
</dbReference>
<keyword evidence="8 17" id="KW-0032">Aminotransferase</keyword>
<dbReference type="GO" id="GO:0009098">
    <property type="term" value="P:L-leucine biosynthetic process"/>
    <property type="evidence" value="ECO:0007669"/>
    <property type="project" value="UniProtKB-UniPathway"/>
</dbReference>
<dbReference type="EMBL" id="QFQP01000036">
    <property type="protein sequence ID" value="PZR06686.1"/>
    <property type="molecule type" value="Genomic_DNA"/>
</dbReference>
<evidence type="ECO:0000256" key="16">
    <source>
        <dbReference type="PIRSR" id="PIRSR006468-1"/>
    </source>
</evidence>
<dbReference type="EC" id="2.6.1.42" evidence="7"/>
<dbReference type="InterPro" id="IPR036038">
    <property type="entry name" value="Aminotransferase-like"/>
</dbReference>
<dbReference type="Proteomes" id="UP000249061">
    <property type="component" value="Unassembled WGS sequence"/>
</dbReference>
<dbReference type="UniPathway" id="UPA00047">
    <property type="reaction ID" value="UER00058"/>
</dbReference>
<evidence type="ECO:0000256" key="12">
    <source>
        <dbReference type="ARBA" id="ARBA00023304"/>
    </source>
</evidence>
<evidence type="ECO:0000256" key="13">
    <source>
        <dbReference type="ARBA" id="ARBA00048212"/>
    </source>
</evidence>
<dbReference type="PIRSF" id="PIRSF006468">
    <property type="entry name" value="BCAT1"/>
    <property type="match status" value="1"/>
</dbReference>
<evidence type="ECO:0000256" key="4">
    <source>
        <dbReference type="ARBA" id="ARBA00004931"/>
    </source>
</evidence>
<dbReference type="AlphaFoldDB" id="A0A2W5T3L3"/>
<dbReference type="NCBIfam" id="TIGR01123">
    <property type="entry name" value="ilvE_II"/>
    <property type="match status" value="1"/>
</dbReference>
<name>A0A2W5T3L3_9BACT</name>
<keyword evidence="9" id="KW-0028">Amino-acid biosynthesis</keyword>
<keyword evidence="10 17" id="KW-0808">Transferase</keyword>
<dbReference type="UniPathway" id="UPA00048">
    <property type="reaction ID" value="UER00073"/>
</dbReference>
<comment type="catalytic activity">
    <reaction evidence="14">
        <text>L-isoleucine + 2-oxoglutarate = (S)-3-methyl-2-oxopentanoate + L-glutamate</text>
        <dbReference type="Rhea" id="RHEA:24801"/>
        <dbReference type="ChEBI" id="CHEBI:16810"/>
        <dbReference type="ChEBI" id="CHEBI:29985"/>
        <dbReference type="ChEBI" id="CHEBI:35146"/>
        <dbReference type="ChEBI" id="CHEBI:58045"/>
        <dbReference type="EC" id="2.6.1.42"/>
    </reaction>
</comment>
<evidence type="ECO:0000256" key="6">
    <source>
        <dbReference type="ARBA" id="ARBA00009320"/>
    </source>
</evidence>
<evidence type="ECO:0000256" key="15">
    <source>
        <dbReference type="ARBA" id="ARBA00049229"/>
    </source>
</evidence>
<dbReference type="UniPathway" id="UPA00049">
    <property type="reaction ID" value="UER00062"/>
</dbReference>
<comment type="similarity">
    <text evidence="6">Belongs to the class-IV pyridoxal-phosphate-dependent aminotransferase family.</text>
</comment>
<comment type="pathway">
    <text evidence="5">Amino-acid biosynthesis; L-leucine biosynthesis; L-leucine from 3-methyl-2-oxobutanoate: step 4/4.</text>
</comment>
<evidence type="ECO:0000256" key="1">
    <source>
        <dbReference type="ARBA" id="ARBA00001933"/>
    </source>
</evidence>
<reference evidence="17 18" key="1">
    <citation type="submission" date="2017-08" db="EMBL/GenBank/DDBJ databases">
        <title>Infants hospitalized years apart are colonized by the same room-sourced microbial strains.</title>
        <authorList>
            <person name="Brooks B."/>
            <person name="Olm M.R."/>
            <person name="Firek B.A."/>
            <person name="Baker R."/>
            <person name="Thomas B.C."/>
            <person name="Morowitz M.J."/>
            <person name="Banfield J.F."/>
        </authorList>
    </citation>
    <scope>NUCLEOTIDE SEQUENCE [LARGE SCALE GENOMIC DNA]</scope>
    <source>
        <strain evidence="17">S2_003_000_R2_14</strain>
    </source>
</reference>
<evidence type="ECO:0000256" key="2">
    <source>
        <dbReference type="ARBA" id="ARBA00003109"/>
    </source>
</evidence>
<evidence type="ECO:0000256" key="10">
    <source>
        <dbReference type="ARBA" id="ARBA00022679"/>
    </source>
</evidence>
<sequence length="355" mass="38455">MDIRITKTSSPKVKPPDAELGFGKFFSDHLFAMDFTDQKGWFDARIEPYAPFQMDPAAGVFHYGQAMFEGSKAFRGADGRIRMFRPEMHAKRMAIGAPRLCMTAPSEADMMEAVRALVKVEADWVPKSAGTSLYLRPTLIATEGFLGVRPSKMYRYFVIASPAGNYFGGSGLKSVRIWVETNDVRAPRGGLGSTKAGANYAASLSSAMKAKKEGFDQVLWLDGKDHEYVEEVGTMNVCFIIGKTLVTPPLSDSILAGVTRDSVLTMARELGLTVEERPISIKEIKAAHQAGLLTEVFGTGTAAVISPVGELAFAGEKLIINGGVPGPIGQSLYAEIGAIQRGTKPDTYNWLVDID</sequence>